<accession>A0A0F9QZ81</accession>
<name>A0A0F9QZ81_9ZZZZ</name>
<dbReference type="PRINTS" id="PR00411">
    <property type="entry name" value="PNDRDTASEI"/>
</dbReference>
<gene>
    <name evidence="5" type="ORF">LCGC14_0955920</name>
</gene>
<dbReference type="AlphaFoldDB" id="A0A0F9QZ81"/>
<organism evidence="5">
    <name type="scientific">marine sediment metagenome</name>
    <dbReference type="NCBI Taxonomy" id="412755"/>
    <lineage>
        <taxon>unclassified sequences</taxon>
        <taxon>metagenomes</taxon>
        <taxon>ecological metagenomes</taxon>
    </lineage>
</organism>
<dbReference type="InterPro" id="IPR050260">
    <property type="entry name" value="FAD-bd_OxRdtase"/>
</dbReference>
<protein>
    <recommendedName>
        <fullName evidence="4">FAD/NAD(P)-binding domain-containing protein</fullName>
    </recommendedName>
</protein>
<dbReference type="InterPro" id="IPR023753">
    <property type="entry name" value="FAD/NAD-binding_dom"/>
</dbReference>
<evidence type="ECO:0000259" key="4">
    <source>
        <dbReference type="Pfam" id="PF07992"/>
    </source>
</evidence>
<reference evidence="5" key="1">
    <citation type="journal article" date="2015" name="Nature">
        <title>Complex archaea that bridge the gap between prokaryotes and eukaryotes.</title>
        <authorList>
            <person name="Spang A."/>
            <person name="Saw J.H."/>
            <person name="Jorgensen S.L."/>
            <person name="Zaremba-Niedzwiedzka K."/>
            <person name="Martijn J."/>
            <person name="Lind A.E."/>
            <person name="van Eijk R."/>
            <person name="Schleper C."/>
            <person name="Guy L."/>
            <person name="Ettema T.J."/>
        </authorList>
    </citation>
    <scope>NUCLEOTIDE SEQUENCE</scope>
</reference>
<sequence length="411" mass="45780">MRYVIIGTGGAGVSAVEAIREYDQESEIIMISNEDVLPYSACLLLYYLLDENKRDTVFWKGKDFYDRMNVTPILGNNVKKIQPESKKIIVGDESIDYDKLFIAAGGSVDLPSIKGVDKNGIFTLKTLSDTDNIHKWLKTQEVENVIVLGGGFIGLDAAEGLKKHDVNVTIVEMLNRVLPHMLDREMSALVKDILQNNGVEVRVENTITEILGDQRVKSIELSDNTVLDADMLLIATGVKPNLEIVKNCGIKTNSGIIVNEYLETNMPDVYAAGDIVESLDVITGKQAPILLWANALIQGTNAGYNMVGRKMKYYGSINQTIIKVFGTPVISDGIYEGEEIKLFKNDIYKKIYFKDSTIVGYLLINTMQNAGAYHSLMISKRNISKYKNLILNDKFNIGMIEIEAALLQEIF</sequence>
<dbReference type="Pfam" id="PF07992">
    <property type="entry name" value="Pyr_redox_2"/>
    <property type="match status" value="1"/>
</dbReference>
<feature type="domain" description="FAD/NAD(P)-binding" evidence="4">
    <location>
        <begin position="2"/>
        <end position="295"/>
    </location>
</feature>
<dbReference type="PANTHER" id="PTHR43429:SF3">
    <property type="entry name" value="NITRITE REDUCTASE [NAD(P)H]"/>
    <property type="match status" value="1"/>
</dbReference>
<dbReference type="InterPro" id="IPR036188">
    <property type="entry name" value="FAD/NAD-bd_sf"/>
</dbReference>
<dbReference type="InterPro" id="IPR016156">
    <property type="entry name" value="FAD/NAD-linked_Rdtase_dimer_sf"/>
</dbReference>
<evidence type="ECO:0000256" key="3">
    <source>
        <dbReference type="ARBA" id="ARBA00022827"/>
    </source>
</evidence>
<keyword evidence="2" id="KW-0285">Flavoprotein</keyword>
<keyword evidence="3" id="KW-0274">FAD</keyword>
<dbReference type="GO" id="GO:0016491">
    <property type="term" value="F:oxidoreductase activity"/>
    <property type="evidence" value="ECO:0007669"/>
    <property type="project" value="InterPro"/>
</dbReference>
<proteinExistence type="predicted"/>
<evidence type="ECO:0000256" key="2">
    <source>
        <dbReference type="ARBA" id="ARBA00022630"/>
    </source>
</evidence>
<comment type="cofactor">
    <cofactor evidence="1">
        <name>FAD</name>
        <dbReference type="ChEBI" id="CHEBI:57692"/>
    </cofactor>
</comment>
<comment type="caution">
    <text evidence="5">The sequence shown here is derived from an EMBL/GenBank/DDBJ whole genome shotgun (WGS) entry which is preliminary data.</text>
</comment>
<dbReference type="SUPFAM" id="SSF51905">
    <property type="entry name" value="FAD/NAD(P)-binding domain"/>
    <property type="match status" value="2"/>
</dbReference>
<evidence type="ECO:0000256" key="1">
    <source>
        <dbReference type="ARBA" id="ARBA00001974"/>
    </source>
</evidence>
<dbReference type="PANTHER" id="PTHR43429">
    <property type="entry name" value="PYRIDINE NUCLEOTIDE-DISULFIDE OXIDOREDUCTASE DOMAIN-CONTAINING"/>
    <property type="match status" value="1"/>
</dbReference>
<dbReference type="Gene3D" id="3.30.390.30">
    <property type="match status" value="1"/>
</dbReference>
<dbReference type="Gene3D" id="3.50.50.60">
    <property type="entry name" value="FAD/NAD(P)-binding domain"/>
    <property type="match status" value="2"/>
</dbReference>
<dbReference type="EMBL" id="LAZR01003428">
    <property type="protein sequence ID" value="KKN18426.1"/>
    <property type="molecule type" value="Genomic_DNA"/>
</dbReference>
<dbReference type="PRINTS" id="PR00368">
    <property type="entry name" value="FADPNR"/>
</dbReference>
<evidence type="ECO:0000313" key="5">
    <source>
        <dbReference type="EMBL" id="KKN18426.1"/>
    </source>
</evidence>